<dbReference type="Proteomes" id="UP000829685">
    <property type="component" value="Unassembled WGS sequence"/>
</dbReference>
<feature type="compositionally biased region" description="Polar residues" evidence="6">
    <location>
        <begin position="551"/>
        <end position="569"/>
    </location>
</feature>
<proteinExistence type="inferred from homology"/>
<organism evidence="9 10">
    <name type="scientific">Neoarthrinium moseri</name>
    <dbReference type="NCBI Taxonomy" id="1658444"/>
    <lineage>
        <taxon>Eukaryota</taxon>
        <taxon>Fungi</taxon>
        <taxon>Dikarya</taxon>
        <taxon>Ascomycota</taxon>
        <taxon>Pezizomycotina</taxon>
        <taxon>Sordariomycetes</taxon>
        <taxon>Xylariomycetidae</taxon>
        <taxon>Amphisphaeriales</taxon>
        <taxon>Apiosporaceae</taxon>
        <taxon>Neoarthrinium</taxon>
    </lineage>
</organism>
<dbReference type="PANTHER" id="PTHR47685:SF1">
    <property type="entry name" value="MAGNESIUM TRANSPORT PROTEIN CORA"/>
    <property type="match status" value="1"/>
</dbReference>
<dbReference type="GO" id="GO:0016020">
    <property type="term" value="C:membrane"/>
    <property type="evidence" value="ECO:0007669"/>
    <property type="project" value="UniProtKB-SubCell"/>
</dbReference>
<name>A0A9P9WCF1_9PEZI</name>
<feature type="domain" description="DUF676" evidence="8">
    <location>
        <begin position="182"/>
        <end position="255"/>
    </location>
</feature>
<dbReference type="InterPro" id="IPR029058">
    <property type="entry name" value="AB_hydrolase_fold"/>
</dbReference>
<feature type="region of interest" description="Disordered" evidence="6">
    <location>
        <begin position="1010"/>
        <end position="1044"/>
    </location>
</feature>
<feature type="compositionally biased region" description="Basic and acidic residues" evidence="6">
    <location>
        <begin position="27"/>
        <end position="40"/>
    </location>
</feature>
<dbReference type="EMBL" id="JAFIMR010000043">
    <property type="protein sequence ID" value="KAI1856567.1"/>
    <property type="molecule type" value="Genomic_DNA"/>
</dbReference>
<feature type="region of interest" description="Disordered" evidence="6">
    <location>
        <begin position="546"/>
        <end position="576"/>
    </location>
</feature>
<dbReference type="SUPFAM" id="SSF53474">
    <property type="entry name" value="alpha/beta-Hydrolases"/>
    <property type="match status" value="1"/>
</dbReference>
<dbReference type="SUPFAM" id="SSF144083">
    <property type="entry name" value="Magnesium transport protein CorA, transmembrane region"/>
    <property type="match status" value="1"/>
</dbReference>
<accession>A0A9P9WCF1</accession>
<dbReference type="GO" id="GO:0046873">
    <property type="term" value="F:metal ion transmembrane transporter activity"/>
    <property type="evidence" value="ECO:0007669"/>
    <property type="project" value="InterPro"/>
</dbReference>
<evidence type="ECO:0000256" key="4">
    <source>
        <dbReference type="ARBA" id="ARBA00022989"/>
    </source>
</evidence>
<dbReference type="InterPro" id="IPR050829">
    <property type="entry name" value="CorA_MIT"/>
</dbReference>
<keyword evidence="5 7" id="KW-0472">Membrane</keyword>
<feature type="compositionally biased region" description="Low complexity" evidence="6">
    <location>
        <begin position="490"/>
        <end position="501"/>
    </location>
</feature>
<dbReference type="Pfam" id="PF01544">
    <property type="entry name" value="CorA"/>
    <property type="match status" value="1"/>
</dbReference>
<feature type="region of interest" description="Disordered" evidence="6">
    <location>
        <begin position="1"/>
        <end position="72"/>
    </location>
</feature>
<evidence type="ECO:0000259" key="8">
    <source>
        <dbReference type="Pfam" id="PF05057"/>
    </source>
</evidence>
<feature type="region of interest" description="Disordered" evidence="6">
    <location>
        <begin position="488"/>
        <end position="511"/>
    </location>
</feature>
<keyword evidence="4 7" id="KW-1133">Transmembrane helix</keyword>
<evidence type="ECO:0000256" key="1">
    <source>
        <dbReference type="ARBA" id="ARBA00004141"/>
    </source>
</evidence>
<dbReference type="PANTHER" id="PTHR47685">
    <property type="entry name" value="MAGNESIUM TRANSPORT PROTEIN CORA"/>
    <property type="match status" value="1"/>
</dbReference>
<dbReference type="Gene3D" id="1.20.58.340">
    <property type="entry name" value="Magnesium transport protein CorA, transmembrane region"/>
    <property type="match status" value="1"/>
</dbReference>
<gene>
    <name evidence="9" type="ORF">JX265_011526</name>
</gene>
<evidence type="ECO:0000313" key="9">
    <source>
        <dbReference type="EMBL" id="KAI1856567.1"/>
    </source>
</evidence>
<evidence type="ECO:0000256" key="5">
    <source>
        <dbReference type="ARBA" id="ARBA00023136"/>
    </source>
</evidence>
<feature type="compositionally biased region" description="Polar residues" evidence="6">
    <location>
        <begin position="57"/>
        <end position="67"/>
    </location>
</feature>
<evidence type="ECO:0000256" key="7">
    <source>
        <dbReference type="SAM" id="Phobius"/>
    </source>
</evidence>
<evidence type="ECO:0000256" key="2">
    <source>
        <dbReference type="ARBA" id="ARBA00007920"/>
    </source>
</evidence>
<evidence type="ECO:0000313" key="10">
    <source>
        <dbReference type="Proteomes" id="UP000829685"/>
    </source>
</evidence>
<dbReference type="Gene3D" id="3.40.50.1820">
    <property type="entry name" value="alpha/beta hydrolase"/>
    <property type="match status" value="1"/>
</dbReference>
<keyword evidence="3 7" id="KW-0812">Transmembrane</keyword>
<sequence>MADVSEGEQHEGTGVELQQLTAAHRRTSSDPGERRIRQEPRVPGPQNDATADIQDHPASSTPQSYSHWNPEPGFDLVDGDINGPGYNETEVDIIAVPCPGASPLDTWTRDPLPEGYFGTTQAELGSYPTAKELPGHAILSPAINRHLPKAQPLWVRQGIRMEADTARVMLYRHRVLQEGVTLEQLADDLIQNLCQMRAGHEKARPIFFICHSIGGLVAKRALVKASQDEKLRWIIFDCHGMTFFATPHRGSSYMSMPNLRDSIQHLLCLSTPLPRSMTDELRLNHRPLLKLHDRFTDIASEMHIWTFYETMDSQLSGLGVSEFDEVHFSAPLASIKSCLVGGRYEQAFSLESVHTNCASFGSKNMRTMDSYLQDLGQAVKKAQKLSSSYVHTPLKLADNVKLELIGFYDDPDPDTVSDVRLYVSKHYLNEFLQKGPEDCLRERLNTVAAKPQRGATLPPPRPSSGGFGNIGSGALGIWNNVQGLGQRILSGGSARSGSSPSSPHPHPETGEARPEIVVTNHGQRPAIAEGQGRVVSEPTVMPLRSRGLTVPSLSTPGFHRPSSQGSNRSDPTDSDETAHTLINATENNISPNTTAPIEPLGSQATQDAVPGIDERDFNPTAAKARKDRISRVSALQELTAGFSRPDPSKRKFMWIHLPYTNPHWVKSIFDKLSESQQWNYTRLLRNEYWVDRHVHGRHGQAHASYVKPGCGFVPAEAHSPRPPSPSISGRSSPALNSPPHIYLYLPYLHFDTYLNLVRRRNIIRRRMGHGRARPVPTDVAELDSLDLRVIWEFIGHDPPLNTRRTIDQYGYPSLRDTYARDDDQMLYKLTKERITLPFKNKRDIFRTRAMREQSTASPVGRFASVVDTVKSELFIHDKRETPTEIEDDLLDGNVLMVDQLWLWAVDTTTLTTFFPKRDSHPTEGPMFQQADLRNSVYNELNGDLTGRCENSLDLAAFITLHAVTVLLDRTSHPDLEIFRIFEEAIGILTERMTSSLKRFRMQTFRDRIADSDSDGSDFEDNRSESIKQRHKRELEQAERENRENTSALLELRDMDDELNTMKTLFAEQTDVIGKMRDLYDKPELREHTHNGRAFLDEALARLEDYDKQVSDMSYRIDVTRKDYEKLLEMVQRQAQVDEVRWSRLQTELASTQNLSVMIFTTFTVIFLPLSFFTSLFGMNTKEWGGDEDNFVSLRDIGAISLPASAGLIALALVAAFSSRVQSGFKWVFRVSRSGVAGMKENLGKMRTDKQKEARLSRNRLKQERERLGRRKRERGYDFWETVRLERKSEYQIPELNRKRATRRRLAGKGTWRHAKG</sequence>
<feature type="transmembrane region" description="Helical" evidence="7">
    <location>
        <begin position="1154"/>
        <end position="1176"/>
    </location>
</feature>
<dbReference type="InterPro" id="IPR002523">
    <property type="entry name" value="MgTranspt_CorA/ZnTranspt_ZntB"/>
</dbReference>
<evidence type="ECO:0000256" key="6">
    <source>
        <dbReference type="SAM" id="MobiDB-lite"/>
    </source>
</evidence>
<keyword evidence="10" id="KW-1185">Reference proteome</keyword>
<evidence type="ECO:0000256" key="3">
    <source>
        <dbReference type="ARBA" id="ARBA00022692"/>
    </source>
</evidence>
<comment type="subcellular location">
    <subcellularLocation>
        <location evidence="1">Membrane</location>
        <topology evidence="1">Multi-pass membrane protein</topology>
    </subcellularLocation>
</comment>
<comment type="caution">
    <text evidence="9">The sequence shown here is derived from an EMBL/GenBank/DDBJ whole genome shotgun (WGS) entry which is preliminary data.</text>
</comment>
<dbReference type="Pfam" id="PF05057">
    <property type="entry name" value="DUF676"/>
    <property type="match status" value="1"/>
</dbReference>
<feature type="compositionally biased region" description="Basic and acidic residues" evidence="6">
    <location>
        <begin position="1019"/>
        <end position="1043"/>
    </location>
</feature>
<dbReference type="InterPro" id="IPR045863">
    <property type="entry name" value="CorA_TM1_TM2"/>
</dbReference>
<comment type="similarity">
    <text evidence="2">Belongs to the putative lipase ROG1 family.</text>
</comment>
<dbReference type="InterPro" id="IPR007751">
    <property type="entry name" value="DUF676_lipase-like"/>
</dbReference>
<feature type="transmembrane region" description="Helical" evidence="7">
    <location>
        <begin position="1196"/>
        <end position="1216"/>
    </location>
</feature>
<reference evidence="9" key="1">
    <citation type="submission" date="2021-03" db="EMBL/GenBank/DDBJ databases">
        <title>Revisited historic fungal species revealed as producer of novel bioactive compounds through whole genome sequencing and comparative genomics.</title>
        <authorList>
            <person name="Vignolle G.A."/>
            <person name="Hochenegger N."/>
            <person name="Mach R.L."/>
            <person name="Mach-Aigner A.R."/>
            <person name="Javad Rahimi M."/>
            <person name="Salim K.A."/>
            <person name="Chan C.M."/>
            <person name="Lim L.B.L."/>
            <person name="Cai F."/>
            <person name="Druzhinina I.S."/>
            <person name="U'Ren J.M."/>
            <person name="Derntl C."/>
        </authorList>
    </citation>
    <scope>NUCLEOTIDE SEQUENCE</scope>
    <source>
        <strain evidence="9">TUCIM 5799</strain>
    </source>
</reference>
<protein>
    <recommendedName>
        <fullName evidence="8">DUF676 domain-containing protein</fullName>
    </recommendedName>
</protein>